<organism evidence="2 3">
    <name type="scientific">Aldrovandia affinis</name>
    <dbReference type="NCBI Taxonomy" id="143900"/>
    <lineage>
        <taxon>Eukaryota</taxon>
        <taxon>Metazoa</taxon>
        <taxon>Chordata</taxon>
        <taxon>Craniata</taxon>
        <taxon>Vertebrata</taxon>
        <taxon>Euteleostomi</taxon>
        <taxon>Actinopterygii</taxon>
        <taxon>Neopterygii</taxon>
        <taxon>Teleostei</taxon>
        <taxon>Notacanthiformes</taxon>
        <taxon>Halosauridae</taxon>
        <taxon>Aldrovandia</taxon>
    </lineage>
</organism>
<evidence type="ECO:0000313" key="2">
    <source>
        <dbReference type="EMBL" id="KAJ8397321.1"/>
    </source>
</evidence>
<dbReference type="Proteomes" id="UP001221898">
    <property type="component" value="Unassembled WGS sequence"/>
</dbReference>
<keyword evidence="3" id="KW-1185">Reference proteome</keyword>
<accession>A0AAD7S7A5</accession>
<evidence type="ECO:0000256" key="1">
    <source>
        <dbReference type="SAM" id="MobiDB-lite"/>
    </source>
</evidence>
<reference evidence="2" key="1">
    <citation type="journal article" date="2023" name="Science">
        <title>Genome structures resolve the early diversification of teleost fishes.</title>
        <authorList>
            <person name="Parey E."/>
            <person name="Louis A."/>
            <person name="Montfort J."/>
            <person name="Bouchez O."/>
            <person name="Roques C."/>
            <person name="Iampietro C."/>
            <person name="Lluch J."/>
            <person name="Castinel A."/>
            <person name="Donnadieu C."/>
            <person name="Desvignes T."/>
            <person name="Floi Bucao C."/>
            <person name="Jouanno E."/>
            <person name="Wen M."/>
            <person name="Mejri S."/>
            <person name="Dirks R."/>
            <person name="Jansen H."/>
            <person name="Henkel C."/>
            <person name="Chen W.J."/>
            <person name="Zahm M."/>
            <person name="Cabau C."/>
            <person name="Klopp C."/>
            <person name="Thompson A.W."/>
            <person name="Robinson-Rechavi M."/>
            <person name="Braasch I."/>
            <person name="Lecointre G."/>
            <person name="Bobe J."/>
            <person name="Postlethwait J.H."/>
            <person name="Berthelot C."/>
            <person name="Roest Crollius H."/>
            <person name="Guiguen Y."/>
        </authorList>
    </citation>
    <scope>NUCLEOTIDE SEQUENCE</scope>
    <source>
        <strain evidence="2">NC1722</strain>
    </source>
</reference>
<name>A0AAD7S7A5_9TELE</name>
<protein>
    <recommendedName>
        <fullName evidence="4">Transposase</fullName>
    </recommendedName>
</protein>
<feature type="region of interest" description="Disordered" evidence="1">
    <location>
        <begin position="1"/>
        <end position="34"/>
    </location>
</feature>
<proteinExistence type="predicted"/>
<evidence type="ECO:0008006" key="4">
    <source>
        <dbReference type="Google" id="ProtNLM"/>
    </source>
</evidence>
<feature type="compositionally biased region" description="Basic residues" evidence="1">
    <location>
        <begin position="1"/>
        <end position="18"/>
    </location>
</feature>
<dbReference type="EMBL" id="JAINUG010000099">
    <property type="protein sequence ID" value="KAJ8397321.1"/>
    <property type="molecule type" value="Genomic_DNA"/>
</dbReference>
<sequence>MEPSRVRARGRGRGRGRGSVHERWERRTGRHQRAARVPVIPNDIRATIVDHVVNHGLTMAEAGRRVQPNLSRSTVSSIVQILCYRIDPMYKLPSFRPWAGPAMTSMQRPARDGSGVQDIFFHAVWPGKTFFVMWAKICGQT</sequence>
<evidence type="ECO:0000313" key="3">
    <source>
        <dbReference type="Proteomes" id="UP001221898"/>
    </source>
</evidence>
<dbReference type="AlphaFoldDB" id="A0AAD7S7A5"/>
<gene>
    <name evidence="2" type="ORF">AAFF_G00441550</name>
</gene>
<comment type="caution">
    <text evidence="2">The sequence shown here is derived from an EMBL/GenBank/DDBJ whole genome shotgun (WGS) entry which is preliminary data.</text>
</comment>